<dbReference type="Gene3D" id="3.90.1150.10">
    <property type="entry name" value="Aspartate Aminotransferase, domain 1"/>
    <property type="match status" value="1"/>
</dbReference>
<dbReference type="InterPro" id="IPR015422">
    <property type="entry name" value="PyrdxlP-dep_Trfase_small"/>
</dbReference>
<proteinExistence type="inferred from homology"/>
<dbReference type="FunFam" id="3.40.640.10:FF:000010">
    <property type="entry name" value="Phosphoserine aminotransferase"/>
    <property type="match status" value="1"/>
</dbReference>
<keyword evidence="5" id="KW-0032">Aminotransferase</keyword>
<evidence type="ECO:0000256" key="1">
    <source>
        <dbReference type="ARBA" id="ARBA00001933"/>
    </source>
</evidence>
<dbReference type="GO" id="GO:0030170">
    <property type="term" value="F:pyridoxal phosphate binding"/>
    <property type="evidence" value="ECO:0007669"/>
    <property type="project" value="TreeGrafter"/>
</dbReference>
<dbReference type="GO" id="GO:0005737">
    <property type="term" value="C:cytoplasm"/>
    <property type="evidence" value="ECO:0007669"/>
    <property type="project" value="TreeGrafter"/>
</dbReference>
<gene>
    <name evidence="13" type="ORF">METZ01_LOCUS36040</name>
</gene>
<dbReference type="GO" id="GO:0004648">
    <property type="term" value="F:O-phospho-L-serine:2-oxoglutarate aminotransferase activity"/>
    <property type="evidence" value="ECO:0007669"/>
    <property type="project" value="UniProtKB-EC"/>
</dbReference>
<evidence type="ECO:0000313" key="13">
    <source>
        <dbReference type="EMBL" id="SUZ83186.1"/>
    </source>
</evidence>
<keyword evidence="8" id="KW-0663">Pyridoxal phosphate</keyword>
<evidence type="ECO:0000256" key="4">
    <source>
        <dbReference type="ARBA" id="ARBA00013030"/>
    </source>
</evidence>
<evidence type="ECO:0000256" key="8">
    <source>
        <dbReference type="ARBA" id="ARBA00022898"/>
    </source>
</evidence>
<dbReference type="PANTHER" id="PTHR43247:SF1">
    <property type="entry name" value="PHOSPHOSERINE AMINOTRANSFERASE"/>
    <property type="match status" value="1"/>
</dbReference>
<evidence type="ECO:0000256" key="3">
    <source>
        <dbReference type="ARBA" id="ARBA00006904"/>
    </source>
</evidence>
<dbReference type="PANTHER" id="PTHR43247">
    <property type="entry name" value="PHOSPHOSERINE AMINOTRANSFERASE"/>
    <property type="match status" value="1"/>
</dbReference>
<dbReference type="InterPro" id="IPR022278">
    <property type="entry name" value="Pser_aminoTfrase"/>
</dbReference>
<sequence length="361" mass="40131">MKKIYNFSAGPGTLPQDALDAASHAVLDYENNGMSILEMSHRSQPIVDLMNNTTDLARELLSVPDNFHILWLQGGASTQFSMIPMNLLSNDQTADYTDTGLWAAKAINEAKEFCKVNVASSTKESIYNHIYKDLDQTPNATYLHITSNNTIYGTQWKSFPNTLNPEGYIVADMSSDIFSRKIDFNSFGLIYAGAQKNMGPAGVTMVIIRDNIIGKINRHIPTMLDYNTHINKKSAFNTPPVSAIFVVNKTLNWLKGLGGVAVIENSNKIKAEKLYREIERNSIFTCPVYKEDRSQMNVPFIFIENGDEKGFLGFCADRGLMALKGHRSVGGFRASIYNAMPLEGIDALVAAMQDYESLHSK</sequence>
<dbReference type="Gene3D" id="3.40.640.10">
    <property type="entry name" value="Type I PLP-dependent aspartate aminotransferase-like (Major domain)"/>
    <property type="match status" value="1"/>
</dbReference>
<comment type="catalytic activity">
    <reaction evidence="10">
        <text>4-(phosphooxy)-L-threonine + 2-oxoglutarate = (R)-3-hydroxy-2-oxo-4-phosphooxybutanoate + L-glutamate</text>
        <dbReference type="Rhea" id="RHEA:16573"/>
        <dbReference type="ChEBI" id="CHEBI:16810"/>
        <dbReference type="ChEBI" id="CHEBI:29985"/>
        <dbReference type="ChEBI" id="CHEBI:58452"/>
        <dbReference type="ChEBI" id="CHEBI:58538"/>
        <dbReference type="EC" id="2.6.1.52"/>
    </reaction>
</comment>
<reference evidence="13" key="1">
    <citation type="submission" date="2018-05" db="EMBL/GenBank/DDBJ databases">
        <authorList>
            <person name="Lanie J.A."/>
            <person name="Ng W.-L."/>
            <person name="Kazmierczak K.M."/>
            <person name="Andrzejewski T.M."/>
            <person name="Davidsen T.M."/>
            <person name="Wayne K.J."/>
            <person name="Tettelin H."/>
            <person name="Glass J.I."/>
            <person name="Rusch D."/>
            <person name="Podicherti R."/>
            <person name="Tsui H.-C.T."/>
            <person name="Winkler M.E."/>
        </authorList>
    </citation>
    <scope>NUCLEOTIDE SEQUENCE</scope>
</reference>
<evidence type="ECO:0000256" key="11">
    <source>
        <dbReference type="ARBA" id="ARBA00049007"/>
    </source>
</evidence>
<evidence type="ECO:0000256" key="10">
    <source>
        <dbReference type="ARBA" id="ARBA00047630"/>
    </source>
</evidence>
<dbReference type="EC" id="2.6.1.52" evidence="4"/>
<evidence type="ECO:0000256" key="5">
    <source>
        <dbReference type="ARBA" id="ARBA00022576"/>
    </source>
</evidence>
<dbReference type="EMBL" id="UINC01001539">
    <property type="protein sequence ID" value="SUZ83186.1"/>
    <property type="molecule type" value="Genomic_DNA"/>
</dbReference>
<evidence type="ECO:0000256" key="9">
    <source>
        <dbReference type="ARBA" id="ARBA00023299"/>
    </source>
</evidence>
<dbReference type="UniPathway" id="UPA00135">
    <property type="reaction ID" value="UER00197"/>
</dbReference>
<dbReference type="NCBIfam" id="NF003764">
    <property type="entry name" value="PRK05355.1"/>
    <property type="match status" value="1"/>
</dbReference>
<dbReference type="FunFam" id="3.90.1150.10:FF:000006">
    <property type="entry name" value="Phosphoserine aminotransferase"/>
    <property type="match status" value="1"/>
</dbReference>
<evidence type="ECO:0000256" key="7">
    <source>
        <dbReference type="ARBA" id="ARBA00022679"/>
    </source>
</evidence>
<dbReference type="PIRSF" id="PIRSF000525">
    <property type="entry name" value="SerC"/>
    <property type="match status" value="1"/>
</dbReference>
<dbReference type="GO" id="GO:0006564">
    <property type="term" value="P:L-serine biosynthetic process"/>
    <property type="evidence" value="ECO:0007669"/>
    <property type="project" value="UniProtKB-KW"/>
</dbReference>
<dbReference type="Pfam" id="PF00266">
    <property type="entry name" value="Aminotran_5"/>
    <property type="match status" value="1"/>
</dbReference>
<dbReference type="AlphaFoldDB" id="A0A381QUU0"/>
<accession>A0A381QUU0</accession>
<dbReference type="PROSITE" id="PS00595">
    <property type="entry name" value="AA_TRANSFER_CLASS_5"/>
    <property type="match status" value="1"/>
</dbReference>
<dbReference type="InterPro" id="IPR015421">
    <property type="entry name" value="PyrdxlP-dep_Trfase_major"/>
</dbReference>
<keyword evidence="9" id="KW-0718">Serine biosynthesis</keyword>
<dbReference type="NCBIfam" id="TIGR01364">
    <property type="entry name" value="serC_1"/>
    <property type="match status" value="1"/>
</dbReference>
<comment type="cofactor">
    <cofactor evidence="1">
        <name>pyridoxal 5'-phosphate</name>
        <dbReference type="ChEBI" id="CHEBI:597326"/>
    </cofactor>
</comment>
<name>A0A381QUU0_9ZZZZ</name>
<comment type="catalytic activity">
    <reaction evidence="11">
        <text>O-phospho-L-serine + 2-oxoglutarate = 3-phosphooxypyruvate + L-glutamate</text>
        <dbReference type="Rhea" id="RHEA:14329"/>
        <dbReference type="ChEBI" id="CHEBI:16810"/>
        <dbReference type="ChEBI" id="CHEBI:18110"/>
        <dbReference type="ChEBI" id="CHEBI:29985"/>
        <dbReference type="ChEBI" id="CHEBI:57524"/>
        <dbReference type="EC" id="2.6.1.52"/>
    </reaction>
</comment>
<organism evidence="13">
    <name type="scientific">marine metagenome</name>
    <dbReference type="NCBI Taxonomy" id="408172"/>
    <lineage>
        <taxon>unclassified sequences</taxon>
        <taxon>metagenomes</taxon>
        <taxon>ecological metagenomes</taxon>
    </lineage>
</organism>
<evidence type="ECO:0000256" key="6">
    <source>
        <dbReference type="ARBA" id="ARBA00022605"/>
    </source>
</evidence>
<dbReference type="InterPro" id="IPR000192">
    <property type="entry name" value="Aminotrans_V_dom"/>
</dbReference>
<dbReference type="SUPFAM" id="SSF53383">
    <property type="entry name" value="PLP-dependent transferases"/>
    <property type="match status" value="1"/>
</dbReference>
<keyword evidence="7" id="KW-0808">Transferase</keyword>
<keyword evidence="6" id="KW-0028">Amino-acid biosynthesis</keyword>
<dbReference type="HAMAP" id="MF_00160">
    <property type="entry name" value="SerC_aminotrans_5"/>
    <property type="match status" value="1"/>
</dbReference>
<comment type="similarity">
    <text evidence="3">Belongs to the class-V pyridoxal-phosphate-dependent aminotransferase family. SerC subfamily.</text>
</comment>
<feature type="domain" description="Aminotransferase class V" evidence="12">
    <location>
        <begin position="4"/>
        <end position="348"/>
    </location>
</feature>
<dbReference type="InterPro" id="IPR020578">
    <property type="entry name" value="Aminotrans_V_PyrdxlP_BS"/>
</dbReference>
<dbReference type="InterPro" id="IPR015424">
    <property type="entry name" value="PyrdxlP-dep_Trfase"/>
</dbReference>
<comment type="pathway">
    <text evidence="2">Amino-acid biosynthesis; L-serine biosynthesis; L-serine from 3-phospho-D-glycerate: step 2/3.</text>
</comment>
<protein>
    <recommendedName>
        <fullName evidence="4">phosphoserine transaminase</fullName>
        <ecNumber evidence="4">2.6.1.52</ecNumber>
    </recommendedName>
</protein>
<evidence type="ECO:0000259" key="12">
    <source>
        <dbReference type="Pfam" id="PF00266"/>
    </source>
</evidence>
<evidence type="ECO:0000256" key="2">
    <source>
        <dbReference type="ARBA" id="ARBA00005099"/>
    </source>
</evidence>